<dbReference type="AlphaFoldDB" id="A0A1L8Y4Z7"/>
<evidence type="ECO:0000313" key="2">
    <source>
        <dbReference type="Proteomes" id="UP000665944"/>
    </source>
</evidence>
<proteinExistence type="predicted"/>
<dbReference type="InterPro" id="IPR002541">
    <property type="entry name" value="Cyt_c_assembly"/>
</dbReference>
<comment type="caution">
    <text evidence="1">The sequence shown here is derived from an EMBL/GenBank/DDBJ whole genome shotgun (WGS) entry which is preliminary data.</text>
</comment>
<keyword evidence="2" id="KW-1185">Reference proteome</keyword>
<dbReference type="EMBL" id="JAGHKT020000001">
    <property type="protein sequence ID" value="MCM5671221.1"/>
    <property type="molecule type" value="Genomic_DNA"/>
</dbReference>
<name>A0A1L8Y4Z7_STAHO</name>
<accession>A0A1L8Y4Z7</accession>
<dbReference type="eggNOG" id="COG0755">
    <property type="taxonomic scope" value="Bacteria"/>
</dbReference>
<gene>
    <name evidence="1" type="ORF">J7T32_000385</name>
</gene>
<dbReference type="Proteomes" id="UP000665944">
    <property type="component" value="Unassembled WGS sequence"/>
</dbReference>
<dbReference type="GO" id="GO:0017004">
    <property type="term" value="P:cytochrome complex assembly"/>
    <property type="evidence" value="ECO:0007669"/>
    <property type="project" value="InterPro"/>
</dbReference>
<dbReference type="GO" id="GO:0020037">
    <property type="term" value="F:heme binding"/>
    <property type="evidence" value="ECO:0007669"/>
    <property type="project" value="InterPro"/>
</dbReference>
<protein>
    <submittedName>
        <fullName evidence="1">Cytochrome c biogenesis protein</fullName>
    </submittedName>
</protein>
<organism evidence="1 2">
    <name type="scientific">Staphylococcus hominis</name>
    <dbReference type="NCBI Taxonomy" id="1290"/>
    <lineage>
        <taxon>Bacteria</taxon>
        <taxon>Bacillati</taxon>
        <taxon>Bacillota</taxon>
        <taxon>Bacilli</taxon>
        <taxon>Bacillales</taxon>
        <taxon>Staphylococcaceae</taxon>
        <taxon>Staphylococcus</taxon>
    </lineage>
</organism>
<dbReference type="RefSeq" id="WP_002448932.1">
    <property type="nucleotide sequence ID" value="NZ_CAXOJL010000004.1"/>
</dbReference>
<sequence length="270" mass="31399">MQETLFIRFHEIILIVYLISILCYFIDFVRKSHKIRVLGIYALGIVWFLQTISLSMYITSHSDVLFNSIFDVFFFLSWMIISISLVLNIIKVLSFSVFFLNVIGFILLTMNTFRPEHYTNSIQKVQVINELLLVHVGLAVLSYAFFALAFVNALLYIIQYKNLKEKNFNQKYFRIGSVATLEKIIFFSTLGGLVILILSVILIAQWGIYAVGIAIFKDPKVMLSVIITLLYTVYIVMYLKKKIISINLIYFNIMIFCLCMVNLFFTTHFN</sequence>
<dbReference type="Pfam" id="PF01578">
    <property type="entry name" value="Cytochrom_C_asm"/>
    <property type="match status" value="1"/>
</dbReference>
<reference evidence="1 2" key="1">
    <citation type="submission" date="2022-06" db="EMBL/GenBank/DDBJ databases">
        <title>Staphylococcus hominis ShoR14 genome sequence.</title>
        <authorList>
            <person name="Yeo C.C."/>
            <person name="Chew C.H."/>
            <person name="Che Hamzah A.M."/>
            <person name="Al-Trad E.I."/>
        </authorList>
    </citation>
    <scope>NUCLEOTIDE SEQUENCE [LARGE SCALE GENOMIC DNA]</scope>
    <source>
        <strain evidence="1 2">ShoR14</strain>
    </source>
</reference>
<evidence type="ECO:0000313" key="1">
    <source>
        <dbReference type="EMBL" id="MCM5671221.1"/>
    </source>
</evidence>